<dbReference type="EMBL" id="GBRH01179844">
    <property type="protein sequence ID" value="JAE18052.1"/>
    <property type="molecule type" value="Transcribed_RNA"/>
</dbReference>
<evidence type="ECO:0000256" key="1">
    <source>
        <dbReference type="SAM" id="MobiDB-lite"/>
    </source>
</evidence>
<sequence length="42" mass="4795">MGRNDELLHSVVRTQTRPPQQKGRGWKGSSMLTEFTPAKVIR</sequence>
<reference evidence="2" key="1">
    <citation type="submission" date="2014-09" db="EMBL/GenBank/DDBJ databases">
        <authorList>
            <person name="Magalhaes I.L.F."/>
            <person name="Oliveira U."/>
            <person name="Santos F.R."/>
            <person name="Vidigal T.H.D.A."/>
            <person name="Brescovit A.D."/>
            <person name="Santos A.J."/>
        </authorList>
    </citation>
    <scope>NUCLEOTIDE SEQUENCE</scope>
    <source>
        <tissue evidence="2">Shoot tissue taken approximately 20 cm above the soil surface</tissue>
    </source>
</reference>
<dbReference type="AlphaFoldDB" id="A0A0A9G0K5"/>
<reference evidence="2" key="2">
    <citation type="journal article" date="2015" name="Data Brief">
        <title>Shoot transcriptome of the giant reed, Arundo donax.</title>
        <authorList>
            <person name="Barrero R.A."/>
            <person name="Guerrero F.D."/>
            <person name="Moolhuijzen P."/>
            <person name="Goolsby J.A."/>
            <person name="Tidwell J."/>
            <person name="Bellgard S.E."/>
            <person name="Bellgard M.I."/>
        </authorList>
    </citation>
    <scope>NUCLEOTIDE SEQUENCE</scope>
    <source>
        <tissue evidence="2">Shoot tissue taken approximately 20 cm above the soil surface</tissue>
    </source>
</reference>
<feature type="region of interest" description="Disordered" evidence="1">
    <location>
        <begin position="1"/>
        <end position="42"/>
    </location>
</feature>
<evidence type="ECO:0000313" key="2">
    <source>
        <dbReference type="EMBL" id="JAE18052.1"/>
    </source>
</evidence>
<accession>A0A0A9G0K5</accession>
<name>A0A0A9G0K5_ARUDO</name>
<proteinExistence type="predicted"/>
<protein>
    <submittedName>
        <fullName evidence="2">Uncharacterized protein</fullName>
    </submittedName>
</protein>
<organism evidence="2">
    <name type="scientific">Arundo donax</name>
    <name type="common">Giant reed</name>
    <name type="synonym">Donax arundinaceus</name>
    <dbReference type="NCBI Taxonomy" id="35708"/>
    <lineage>
        <taxon>Eukaryota</taxon>
        <taxon>Viridiplantae</taxon>
        <taxon>Streptophyta</taxon>
        <taxon>Embryophyta</taxon>
        <taxon>Tracheophyta</taxon>
        <taxon>Spermatophyta</taxon>
        <taxon>Magnoliopsida</taxon>
        <taxon>Liliopsida</taxon>
        <taxon>Poales</taxon>
        <taxon>Poaceae</taxon>
        <taxon>PACMAD clade</taxon>
        <taxon>Arundinoideae</taxon>
        <taxon>Arundineae</taxon>
        <taxon>Arundo</taxon>
    </lineage>
</organism>